<feature type="compositionally biased region" description="Polar residues" evidence="1">
    <location>
        <begin position="40"/>
        <end position="57"/>
    </location>
</feature>
<evidence type="ECO:0000313" key="2">
    <source>
        <dbReference type="EMBL" id="CAK0863821.1"/>
    </source>
</evidence>
<proteinExistence type="predicted"/>
<name>A0ABN9UWY7_9DINO</name>
<dbReference type="Gene3D" id="2.40.50.140">
    <property type="entry name" value="Nucleic acid-binding proteins"/>
    <property type="match status" value="1"/>
</dbReference>
<gene>
    <name evidence="2" type="ORF">PCOR1329_LOCUS51863</name>
</gene>
<dbReference type="InterPro" id="IPR012340">
    <property type="entry name" value="NA-bd_OB-fold"/>
</dbReference>
<feature type="non-terminal residue" evidence="2">
    <location>
        <position position="590"/>
    </location>
</feature>
<dbReference type="Proteomes" id="UP001189429">
    <property type="component" value="Unassembled WGS sequence"/>
</dbReference>
<dbReference type="EMBL" id="CAUYUJ010016302">
    <property type="protein sequence ID" value="CAK0863821.1"/>
    <property type="molecule type" value="Genomic_DNA"/>
</dbReference>
<protein>
    <recommendedName>
        <fullName evidence="4">Replication protein A subunit</fullName>
    </recommendedName>
</protein>
<evidence type="ECO:0000256" key="1">
    <source>
        <dbReference type="SAM" id="MobiDB-lite"/>
    </source>
</evidence>
<dbReference type="SUPFAM" id="SSF50249">
    <property type="entry name" value="Nucleic acid-binding proteins"/>
    <property type="match status" value="1"/>
</dbReference>
<accession>A0ABN9UWY7</accession>
<evidence type="ECO:0008006" key="4">
    <source>
        <dbReference type="Google" id="ProtNLM"/>
    </source>
</evidence>
<sequence length="590" mass="63010">MAGEKLMMQPSEFTGDGWLTGRPVLVRLVDLNAVQANKGDASQQEPAGQSGASQPTQKSAKGKGKGKCKGKASTESGERLKCEAHLLGGDGMGEVAFVEAFGPAAADLHTKATNAKIDKKLLAISNVKVIQKPNQYSTSRLPYYVQPNTSTGSKSVVETHHPFLDIAKITKAQSDVQHCVLGVITRQPGAKWQDSKFGPGYVCNAILRAGDTAIKCSFWRRNATELAKWSEGVAVAMYQVFVKREIAANGKVSWELRAPESTLIAECPAELAQGLLTSVTNGGPATSLTSSIAKNYSTCETSTVSLSALTSVIVPGAIRELDGVYEMHSVAVMGVTPVLRNDGFIMRCCKTCKKQVPDGEHSKCADHDQAPIEPRCVFQLELADGTGQCAAMLFHDAAMQIPGFPDPSTATDASTEKFVQAFRGIPYSARLIFRANELREVNNLEAKLLLPTMTSDGVVGSWRLDPAPVASANTACPFSKCSAVTFDPDLGFAVVNDSTVTAVRLHVNFLEPTDDEETTVPDTAHGLRVTRKATCALEPAGQAAPAEYRITASGLSSAVQWLVRAEGVFFLAAAKRKSDDTFIAQSHSKI</sequence>
<keyword evidence="3" id="KW-1185">Reference proteome</keyword>
<organism evidence="2 3">
    <name type="scientific">Prorocentrum cordatum</name>
    <dbReference type="NCBI Taxonomy" id="2364126"/>
    <lineage>
        <taxon>Eukaryota</taxon>
        <taxon>Sar</taxon>
        <taxon>Alveolata</taxon>
        <taxon>Dinophyceae</taxon>
        <taxon>Prorocentrales</taxon>
        <taxon>Prorocentraceae</taxon>
        <taxon>Prorocentrum</taxon>
    </lineage>
</organism>
<feature type="region of interest" description="Disordered" evidence="1">
    <location>
        <begin position="37"/>
        <end position="75"/>
    </location>
</feature>
<comment type="caution">
    <text evidence="2">The sequence shown here is derived from an EMBL/GenBank/DDBJ whole genome shotgun (WGS) entry which is preliminary data.</text>
</comment>
<feature type="compositionally biased region" description="Basic residues" evidence="1">
    <location>
        <begin position="60"/>
        <end position="70"/>
    </location>
</feature>
<evidence type="ECO:0000313" key="3">
    <source>
        <dbReference type="Proteomes" id="UP001189429"/>
    </source>
</evidence>
<reference evidence="2" key="1">
    <citation type="submission" date="2023-10" db="EMBL/GenBank/DDBJ databases">
        <authorList>
            <person name="Chen Y."/>
            <person name="Shah S."/>
            <person name="Dougan E. K."/>
            <person name="Thang M."/>
            <person name="Chan C."/>
        </authorList>
    </citation>
    <scope>NUCLEOTIDE SEQUENCE [LARGE SCALE GENOMIC DNA]</scope>
</reference>